<dbReference type="HOGENOM" id="CLU_3013899_0_0_1"/>
<reference evidence="3" key="1">
    <citation type="journal article" date="2011" name="PLoS Genet.">
        <title>Genomic analysis of the necrotrophic fungal pathogens Sclerotinia sclerotiorum and Botrytis cinerea.</title>
        <authorList>
            <person name="Amselem J."/>
            <person name="Cuomo C.A."/>
            <person name="van Kan J.A."/>
            <person name="Viaud M."/>
            <person name="Benito E.P."/>
            <person name="Couloux A."/>
            <person name="Coutinho P.M."/>
            <person name="de Vries R.P."/>
            <person name="Dyer P.S."/>
            <person name="Fillinger S."/>
            <person name="Fournier E."/>
            <person name="Gout L."/>
            <person name="Hahn M."/>
            <person name="Kohn L."/>
            <person name="Lapalu N."/>
            <person name="Plummer K.M."/>
            <person name="Pradier J.M."/>
            <person name="Quevillon E."/>
            <person name="Sharon A."/>
            <person name="Simon A."/>
            <person name="ten Have A."/>
            <person name="Tudzynski B."/>
            <person name="Tudzynski P."/>
            <person name="Wincker P."/>
            <person name="Andrew M."/>
            <person name="Anthouard V."/>
            <person name="Beever R.E."/>
            <person name="Beffa R."/>
            <person name="Benoit I."/>
            <person name="Bouzid O."/>
            <person name="Brault B."/>
            <person name="Chen Z."/>
            <person name="Choquer M."/>
            <person name="Collemare J."/>
            <person name="Cotton P."/>
            <person name="Danchin E.G."/>
            <person name="Da Silva C."/>
            <person name="Gautier A."/>
            <person name="Giraud C."/>
            <person name="Giraud T."/>
            <person name="Gonzalez C."/>
            <person name="Grossetete S."/>
            <person name="Guldener U."/>
            <person name="Henrissat B."/>
            <person name="Howlett B.J."/>
            <person name="Kodira C."/>
            <person name="Kretschmer M."/>
            <person name="Lappartient A."/>
            <person name="Leroch M."/>
            <person name="Levis C."/>
            <person name="Mauceli E."/>
            <person name="Neuveglise C."/>
            <person name="Oeser B."/>
            <person name="Pearson M."/>
            <person name="Poulain J."/>
            <person name="Poussereau N."/>
            <person name="Quesneville H."/>
            <person name="Rascle C."/>
            <person name="Schumacher J."/>
            <person name="Segurens B."/>
            <person name="Sexton A."/>
            <person name="Silva E."/>
            <person name="Sirven C."/>
            <person name="Soanes D.M."/>
            <person name="Talbot N.J."/>
            <person name="Templeton M."/>
            <person name="Yandava C."/>
            <person name="Yarden O."/>
            <person name="Zeng Q."/>
            <person name="Rollins J.A."/>
            <person name="Lebrun M.H."/>
            <person name="Dickman M."/>
        </authorList>
    </citation>
    <scope>NUCLEOTIDE SEQUENCE [LARGE SCALE GENOMIC DNA]</scope>
    <source>
        <strain evidence="3">T4</strain>
    </source>
</reference>
<dbReference type="Proteomes" id="UP000008177">
    <property type="component" value="Unplaced contigs"/>
</dbReference>
<sequence length="56" mass="6188">MSEHPLHQAPETLSNYPPSTLASCTPQLQDGSMWIFPSRLGINTRYALVAVVGYKL</sequence>
<evidence type="ECO:0000256" key="1">
    <source>
        <dbReference type="SAM" id="MobiDB-lite"/>
    </source>
</evidence>
<organism evidence="2 3">
    <name type="scientific">Botryotinia fuckeliana (strain T4)</name>
    <name type="common">Noble rot fungus</name>
    <name type="synonym">Botrytis cinerea</name>
    <dbReference type="NCBI Taxonomy" id="999810"/>
    <lineage>
        <taxon>Eukaryota</taxon>
        <taxon>Fungi</taxon>
        <taxon>Dikarya</taxon>
        <taxon>Ascomycota</taxon>
        <taxon>Pezizomycotina</taxon>
        <taxon>Leotiomycetes</taxon>
        <taxon>Helotiales</taxon>
        <taxon>Sclerotiniaceae</taxon>
        <taxon>Botrytis</taxon>
    </lineage>
</organism>
<evidence type="ECO:0000313" key="3">
    <source>
        <dbReference type="Proteomes" id="UP000008177"/>
    </source>
</evidence>
<proteinExistence type="predicted"/>
<feature type="region of interest" description="Disordered" evidence="1">
    <location>
        <begin position="1"/>
        <end position="20"/>
    </location>
</feature>
<dbReference type="AlphaFoldDB" id="G2XS08"/>
<evidence type="ECO:0000313" key="2">
    <source>
        <dbReference type="EMBL" id="CCD33754.1"/>
    </source>
</evidence>
<gene>
    <name evidence="2" type="ORF">BofuT4_uP065660.1</name>
</gene>
<name>G2XS08_BOTF4</name>
<accession>G2XS08</accession>
<dbReference type="InParanoid" id="G2XS08"/>
<dbReference type="EMBL" id="FQ790259">
    <property type="protein sequence ID" value="CCD33754.1"/>
    <property type="molecule type" value="Genomic_DNA"/>
</dbReference>
<feature type="compositionally biased region" description="Polar residues" evidence="1">
    <location>
        <begin position="11"/>
        <end position="20"/>
    </location>
</feature>
<protein>
    <submittedName>
        <fullName evidence="2">Uncharacterized protein</fullName>
    </submittedName>
</protein>